<dbReference type="EMBL" id="JACIDW010000009">
    <property type="protein sequence ID" value="MBB3965356.1"/>
    <property type="molecule type" value="Genomic_DNA"/>
</dbReference>
<evidence type="ECO:0000256" key="1">
    <source>
        <dbReference type="SAM" id="MobiDB-lite"/>
    </source>
</evidence>
<proteinExistence type="predicted"/>
<dbReference type="Proteomes" id="UP000582090">
    <property type="component" value="Unassembled WGS sequence"/>
</dbReference>
<keyword evidence="2" id="KW-1133">Transmembrane helix</keyword>
<protein>
    <submittedName>
        <fullName evidence="3">Uncharacterized protein</fullName>
    </submittedName>
</protein>
<feature type="region of interest" description="Disordered" evidence="1">
    <location>
        <begin position="1"/>
        <end position="24"/>
    </location>
</feature>
<gene>
    <name evidence="3" type="ORF">GGQ67_003029</name>
</gene>
<comment type="caution">
    <text evidence="3">The sequence shown here is derived from an EMBL/GenBank/DDBJ whole genome shotgun (WGS) entry which is preliminary data.</text>
</comment>
<keyword evidence="2" id="KW-0472">Membrane</keyword>
<feature type="compositionally biased region" description="Basic residues" evidence="1">
    <location>
        <begin position="1"/>
        <end position="16"/>
    </location>
</feature>
<organism evidence="3 4">
    <name type="scientific">Rhizobium metallidurans</name>
    <dbReference type="NCBI Taxonomy" id="1265931"/>
    <lineage>
        <taxon>Bacteria</taxon>
        <taxon>Pseudomonadati</taxon>
        <taxon>Pseudomonadota</taxon>
        <taxon>Alphaproteobacteria</taxon>
        <taxon>Hyphomicrobiales</taxon>
        <taxon>Rhizobiaceae</taxon>
        <taxon>Rhizobium/Agrobacterium group</taxon>
        <taxon>Rhizobium</taxon>
    </lineage>
</organism>
<feature type="transmembrane region" description="Helical" evidence="2">
    <location>
        <begin position="30"/>
        <end position="49"/>
    </location>
</feature>
<keyword evidence="2" id="KW-0812">Transmembrane</keyword>
<keyword evidence="4" id="KW-1185">Reference proteome</keyword>
<dbReference type="AlphaFoldDB" id="A0A7W6CRY9"/>
<sequence>MILRHIRRNQTARPRRSGRERQTQARGTDIIVAMMAVLLVLACAFKILIG</sequence>
<evidence type="ECO:0000313" key="4">
    <source>
        <dbReference type="Proteomes" id="UP000582090"/>
    </source>
</evidence>
<evidence type="ECO:0000313" key="3">
    <source>
        <dbReference type="EMBL" id="MBB3965356.1"/>
    </source>
</evidence>
<accession>A0A7W6CRY9</accession>
<name>A0A7W6CRY9_9HYPH</name>
<evidence type="ECO:0000256" key="2">
    <source>
        <dbReference type="SAM" id="Phobius"/>
    </source>
</evidence>
<reference evidence="3 4" key="1">
    <citation type="submission" date="2020-08" db="EMBL/GenBank/DDBJ databases">
        <title>Genomic Encyclopedia of Type Strains, Phase IV (KMG-IV): sequencing the most valuable type-strain genomes for metagenomic binning, comparative biology and taxonomic classification.</title>
        <authorList>
            <person name="Goeker M."/>
        </authorList>
    </citation>
    <scope>NUCLEOTIDE SEQUENCE [LARGE SCALE GENOMIC DNA]</scope>
    <source>
        <strain evidence="3 4">DSM 26575</strain>
    </source>
</reference>